<accession>A0A5B7JIN3</accession>
<comment type="caution">
    <text evidence="2">The sequence shown here is derived from an EMBL/GenBank/DDBJ whole genome shotgun (WGS) entry which is preliminary data.</text>
</comment>
<keyword evidence="1" id="KW-1133">Transmembrane helix</keyword>
<protein>
    <submittedName>
        <fullName evidence="2">Uncharacterized protein</fullName>
    </submittedName>
</protein>
<reference evidence="2 3" key="1">
    <citation type="submission" date="2019-05" db="EMBL/GenBank/DDBJ databases">
        <title>Another draft genome of Portunus trituberculatus and its Hox gene families provides insights of decapod evolution.</title>
        <authorList>
            <person name="Jeong J.-H."/>
            <person name="Song I."/>
            <person name="Kim S."/>
            <person name="Choi T."/>
            <person name="Kim D."/>
            <person name="Ryu S."/>
            <person name="Kim W."/>
        </authorList>
    </citation>
    <scope>NUCLEOTIDE SEQUENCE [LARGE SCALE GENOMIC DNA]</scope>
    <source>
        <tissue evidence="2">Muscle</tissue>
    </source>
</reference>
<keyword evidence="1" id="KW-0472">Membrane</keyword>
<dbReference type="Proteomes" id="UP000324222">
    <property type="component" value="Unassembled WGS sequence"/>
</dbReference>
<gene>
    <name evidence="2" type="ORF">E2C01_087970</name>
</gene>
<organism evidence="2 3">
    <name type="scientific">Portunus trituberculatus</name>
    <name type="common">Swimming crab</name>
    <name type="synonym">Neptunus trituberculatus</name>
    <dbReference type="NCBI Taxonomy" id="210409"/>
    <lineage>
        <taxon>Eukaryota</taxon>
        <taxon>Metazoa</taxon>
        <taxon>Ecdysozoa</taxon>
        <taxon>Arthropoda</taxon>
        <taxon>Crustacea</taxon>
        <taxon>Multicrustacea</taxon>
        <taxon>Malacostraca</taxon>
        <taxon>Eumalacostraca</taxon>
        <taxon>Eucarida</taxon>
        <taxon>Decapoda</taxon>
        <taxon>Pleocyemata</taxon>
        <taxon>Brachyura</taxon>
        <taxon>Eubrachyura</taxon>
        <taxon>Portunoidea</taxon>
        <taxon>Portunidae</taxon>
        <taxon>Portuninae</taxon>
        <taxon>Portunus</taxon>
    </lineage>
</organism>
<sequence>MLTSRPAQDCECRGGARRGVAATSLSFFLCLCIFTITSSSSILPSLIFPFDAASAVSLVSASPSLEVRSFLGYKTRGNCHLLTPHHYDLEGFCAANSPSAVINARPQRHPPIPPLAPGVVCSLPTRSAPAGP</sequence>
<feature type="transmembrane region" description="Helical" evidence="1">
    <location>
        <begin position="20"/>
        <end position="36"/>
    </location>
</feature>
<dbReference type="AlphaFoldDB" id="A0A5B7JIN3"/>
<dbReference type="EMBL" id="VSRR010092762">
    <property type="protein sequence ID" value="MPC92858.1"/>
    <property type="molecule type" value="Genomic_DNA"/>
</dbReference>
<evidence type="ECO:0000256" key="1">
    <source>
        <dbReference type="SAM" id="Phobius"/>
    </source>
</evidence>
<evidence type="ECO:0000313" key="3">
    <source>
        <dbReference type="Proteomes" id="UP000324222"/>
    </source>
</evidence>
<keyword evidence="3" id="KW-1185">Reference proteome</keyword>
<name>A0A5B7JIN3_PORTR</name>
<keyword evidence="1" id="KW-0812">Transmembrane</keyword>
<proteinExistence type="predicted"/>
<evidence type="ECO:0000313" key="2">
    <source>
        <dbReference type="EMBL" id="MPC92858.1"/>
    </source>
</evidence>